<evidence type="ECO:0000313" key="2">
    <source>
        <dbReference type="Proteomes" id="UP000626026"/>
    </source>
</evidence>
<evidence type="ECO:0000313" key="1">
    <source>
        <dbReference type="EMBL" id="MBC9208072.1"/>
    </source>
</evidence>
<dbReference type="Proteomes" id="UP000626026">
    <property type="component" value="Unassembled WGS sequence"/>
</dbReference>
<dbReference type="Pfam" id="PF18845">
    <property type="entry name" value="baeRF_family3"/>
    <property type="match status" value="1"/>
</dbReference>
<protein>
    <submittedName>
        <fullName evidence="1">Uncharacterized protein</fullName>
    </submittedName>
</protein>
<accession>A0ABR7RPT3</accession>
<reference evidence="1 2" key="1">
    <citation type="journal article" date="2013" name="Int. J. Syst. Evol. Microbiol.">
        <title>Roseomonas aerophila sp. nov., isolated from air.</title>
        <authorList>
            <person name="Kim S.J."/>
            <person name="Weon H.Y."/>
            <person name="Ahn J.H."/>
            <person name="Hong S.B."/>
            <person name="Seok S.J."/>
            <person name="Whang K.S."/>
            <person name="Kwon S.W."/>
        </authorList>
    </citation>
    <scope>NUCLEOTIDE SEQUENCE [LARGE SCALE GENOMIC DNA]</scope>
    <source>
        <strain evidence="1 2">NBRC 108923</strain>
    </source>
</reference>
<name>A0ABR7RPT3_9PROT</name>
<comment type="caution">
    <text evidence="1">The sequence shown here is derived from an EMBL/GenBank/DDBJ whole genome shotgun (WGS) entry which is preliminary data.</text>
</comment>
<keyword evidence="2" id="KW-1185">Reference proteome</keyword>
<sequence>MLGKNAITSLSGRHDTAVSLYLPLSPAQRDIRQQSAEIRQTLDELEQKLGQHGLDAEAQSAVSGFLREKLEGLDLATHRSPCLAFFVGTDVREVVSLPEEMPRSLTVGHYFNIKPILPLVARNHRFWLLALSEGRARLFSMTPFQSEEVDLNLAPPAADAMPPAEHGAEDGVAQQTADTLSMDLKDLLHALETRLGSDTAPIVLAAEPKIGGHFRKAANLPQLLEESLILNPHAFHPAELQRRALDLMQPALDASVDDVLQQVEARLGDAASNVAIRLEEILAAAEEGRVDALLVAGDEALWGRFEPGSTLVAHGRPNSRDEDLLNQVAAVTLRNGGRAYAVPRARIPRASPAAATLRY</sequence>
<organism evidence="1 2">
    <name type="scientific">Teichococcus aerophilus</name>
    <dbReference type="NCBI Taxonomy" id="1224513"/>
    <lineage>
        <taxon>Bacteria</taxon>
        <taxon>Pseudomonadati</taxon>
        <taxon>Pseudomonadota</taxon>
        <taxon>Alphaproteobacteria</taxon>
        <taxon>Acetobacterales</taxon>
        <taxon>Roseomonadaceae</taxon>
        <taxon>Roseomonas</taxon>
    </lineage>
</organism>
<proteinExistence type="predicted"/>
<dbReference type="EMBL" id="JACTVA010000026">
    <property type="protein sequence ID" value="MBC9208072.1"/>
    <property type="molecule type" value="Genomic_DNA"/>
</dbReference>
<dbReference type="RefSeq" id="WP_187785237.1">
    <property type="nucleotide sequence ID" value="NZ_JACTVA010000026.1"/>
</dbReference>
<gene>
    <name evidence="1" type="ORF">IBL26_14600</name>
</gene>
<dbReference type="InterPro" id="IPR041289">
    <property type="entry name" value="Bact_RF_family3"/>
</dbReference>